<gene>
    <name evidence="1" type="ORF">NUW54_g9980</name>
</gene>
<dbReference type="Proteomes" id="UP001144978">
    <property type="component" value="Unassembled WGS sequence"/>
</dbReference>
<evidence type="ECO:0000313" key="1">
    <source>
        <dbReference type="EMBL" id="KAJ2985919.1"/>
    </source>
</evidence>
<name>A0ACC1P3L4_9APHY</name>
<evidence type="ECO:0000313" key="2">
    <source>
        <dbReference type="Proteomes" id="UP001144978"/>
    </source>
</evidence>
<accession>A0ACC1P3L4</accession>
<reference evidence="1" key="1">
    <citation type="submission" date="2022-08" db="EMBL/GenBank/DDBJ databases">
        <title>Genome Sequence of Pycnoporus sanguineus.</title>
        <authorList>
            <person name="Buettner E."/>
        </authorList>
    </citation>
    <scope>NUCLEOTIDE SEQUENCE</scope>
    <source>
        <strain evidence="1">CG-C14</strain>
    </source>
</reference>
<sequence>MRYQQSEILDGHSGGVVAISFSGDGRYVATAGTDRLLCIWDVQSGLKLHSLTTDTPILSVAWLPYDREDIVCGAEDGSISLLEIGKTSIKITGSWAHTCPVERLAVEDCRSSRIASGAHDELFVWATVQGQWDRQAVLPRPANNLDSKDRDIVVTSIHWATSVPNLLATYLYHGVVVYDAFTWAPIRAFPVNGVIVDASLRPGDAEIALSNATSGFDVYSLRSGSPQYFLPIEVRQRRSVPVLFIHGGNALVAGSTTGKIVLWDINTRRRHQTLSFPGGDNILAIAVSINRFIIAAGGMGPNTPIVLWKAEEGRRRREGSAEPSYMGASLLTAMLCLIFVLAVGQYLHTNDGIIDAAKRRLV</sequence>
<comment type="caution">
    <text evidence="1">The sequence shown here is derived from an EMBL/GenBank/DDBJ whole genome shotgun (WGS) entry which is preliminary data.</text>
</comment>
<dbReference type="EMBL" id="JANSHE010003481">
    <property type="protein sequence ID" value="KAJ2985919.1"/>
    <property type="molecule type" value="Genomic_DNA"/>
</dbReference>
<keyword evidence="2" id="KW-1185">Reference proteome</keyword>
<protein>
    <submittedName>
        <fullName evidence="1">Uncharacterized protein</fullName>
    </submittedName>
</protein>
<proteinExistence type="predicted"/>
<organism evidence="1 2">
    <name type="scientific">Trametes sanguinea</name>
    <dbReference type="NCBI Taxonomy" id="158606"/>
    <lineage>
        <taxon>Eukaryota</taxon>
        <taxon>Fungi</taxon>
        <taxon>Dikarya</taxon>
        <taxon>Basidiomycota</taxon>
        <taxon>Agaricomycotina</taxon>
        <taxon>Agaricomycetes</taxon>
        <taxon>Polyporales</taxon>
        <taxon>Polyporaceae</taxon>
        <taxon>Trametes</taxon>
    </lineage>
</organism>